<name>A0A7X0F5I4_9HYPH</name>
<evidence type="ECO:0000313" key="2">
    <source>
        <dbReference type="EMBL" id="MBB6353516.1"/>
    </source>
</evidence>
<evidence type="ECO:0000313" key="3">
    <source>
        <dbReference type="Proteomes" id="UP000536262"/>
    </source>
</evidence>
<dbReference type="AlphaFoldDB" id="A0A7X0F5I4"/>
<feature type="coiled-coil region" evidence="1">
    <location>
        <begin position="54"/>
        <end position="100"/>
    </location>
</feature>
<dbReference type="Proteomes" id="UP000536262">
    <property type="component" value="Unassembled WGS sequence"/>
</dbReference>
<organism evidence="2 3">
    <name type="scientific">Aminobacter aganoensis</name>
    <dbReference type="NCBI Taxonomy" id="83264"/>
    <lineage>
        <taxon>Bacteria</taxon>
        <taxon>Pseudomonadati</taxon>
        <taxon>Pseudomonadota</taxon>
        <taxon>Alphaproteobacteria</taxon>
        <taxon>Hyphomicrobiales</taxon>
        <taxon>Phyllobacteriaceae</taxon>
        <taxon>Aminobacter</taxon>
    </lineage>
</organism>
<evidence type="ECO:0000256" key="1">
    <source>
        <dbReference type="SAM" id="Coils"/>
    </source>
</evidence>
<comment type="caution">
    <text evidence="2">The sequence shown here is derived from an EMBL/GenBank/DDBJ whole genome shotgun (WGS) entry which is preliminary data.</text>
</comment>
<proteinExistence type="predicted"/>
<protein>
    <submittedName>
        <fullName evidence="2">Uncharacterized protein</fullName>
    </submittedName>
</protein>
<reference evidence="2 3" key="1">
    <citation type="submission" date="2020-08" db="EMBL/GenBank/DDBJ databases">
        <title>Genomic Encyclopedia of Type Strains, Phase IV (KMG-IV): sequencing the most valuable type-strain genomes for metagenomic binning, comparative biology and taxonomic classification.</title>
        <authorList>
            <person name="Goeker M."/>
        </authorList>
    </citation>
    <scope>NUCLEOTIDE SEQUENCE [LARGE SCALE GENOMIC DNA]</scope>
    <source>
        <strain evidence="2 3">DSM 7051</strain>
    </source>
</reference>
<sequence>MVEKESSGWGDQLNALKRIARRYSIPFWTLNHLRTKRAKTCDTGLYHQIRSAYLNLCESEVQKLLREIEIEKALGSDDNLEDLAAEAAHLVARVQASKEAMKANG</sequence>
<keyword evidence="3" id="KW-1185">Reference proteome</keyword>
<accession>A0A7X0F5I4</accession>
<gene>
    <name evidence="2" type="ORF">GGR00_001284</name>
</gene>
<dbReference type="EMBL" id="JACHOU010000002">
    <property type="protein sequence ID" value="MBB6353516.1"/>
    <property type="molecule type" value="Genomic_DNA"/>
</dbReference>
<dbReference type="RefSeq" id="WP_184698607.1">
    <property type="nucleotide sequence ID" value="NZ_BAABEG010000001.1"/>
</dbReference>
<keyword evidence="1" id="KW-0175">Coiled coil</keyword>